<gene>
    <name evidence="2" type="ORF">SAMN05878443_1050</name>
</gene>
<dbReference type="OrthoDB" id="2156735at2"/>
<name>A0A1N6G6T6_9LACT</name>
<evidence type="ECO:0008006" key="4">
    <source>
        <dbReference type="Google" id="ProtNLM"/>
    </source>
</evidence>
<keyword evidence="1" id="KW-1133">Transmembrane helix</keyword>
<protein>
    <recommendedName>
        <fullName evidence="4">Competence protein ComGE</fullName>
    </recommendedName>
</protein>
<keyword evidence="1" id="KW-0472">Membrane</keyword>
<dbReference type="AlphaFoldDB" id="A0A1N6G6T6"/>
<dbReference type="Proteomes" id="UP000184758">
    <property type="component" value="Unassembled WGS sequence"/>
</dbReference>
<keyword evidence="1" id="KW-0812">Transmembrane</keyword>
<evidence type="ECO:0000256" key="1">
    <source>
        <dbReference type="SAM" id="Phobius"/>
    </source>
</evidence>
<evidence type="ECO:0000313" key="3">
    <source>
        <dbReference type="Proteomes" id="UP000184758"/>
    </source>
</evidence>
<proteinExistence type="predicted"/>
<dbReference type="EMBL" id="FSRN01000001">
    <property type="protein sequence ID" value="SIO03122.1"/>
    <property type="molecule type" value="Genomic_DNA"/>
</dbReference>
<dbReference type="RefSeq" id="WP_034547883.1">
    <property type="nucleotide sequence ID" value="NZ_FSRN01000001.1"/>
</dbReference>
<accession>A0A1N6G6T6</accession>
<dbReference type="STRING" id="28230.SAMN05878443_1050"/>
<feature type="transmembrane region" description="Helical" evidence="1">
    <location>
        <begin position="15"/>
        <end position="39"/>
    </location>
</feature>
<sequence>MAGIIGNKKLNQKGYLLIESLVAFSILSLCMAIYIPFIVSMLKKVDAEKTAVEMYRIQYEQVQKIEQLQTTDNTWRTGGKVFTIEQITTTAQKGVRIKHEKEEISIEILSFQKVNP</sequence>
<organism evidence="2 3">
    <name type="scientific">Carnobacterium alterfunditum</name>
    <dbReference type="NCBI Taxonomy" id="28230"/>
    <lineage>
        <taxon>Bacteria</taxon>
        <taxon>Bacillati</taxon>
        <taxon>Bacillota</taxon>
        <taxon>Bacilli</taxon>
        <taxon>Lactobacillales</taxon>
        <taxon>Carnobacteriaceae</taxon>
        <taxon>Carnobacterium</taxon>
    </lineage>
</organism>
<reference evidence="3" key="1">
    <citation type="submission" date="2016-11" db="EMBL/GenBank/DDBJ databases">
        <authorList>
            <person name="Varghese N."/>
            <person name="Submissions S."/>
        </authorList>
    </citation>
    <scope>NUCLEOTIDE SEQUENCE [LARGE SCALE GENOMIC DNA]</scope>
    <source>
        <strain evidence="3">313</strain>
    </source>
</reference>
<keyword evidence="3" id="KW-1185">Reference proteome</keyword>
<dbReference type="eggNOG" id="ENOG502ZV2U">
    <property type="taxonomic scope" value="Bacteria"/>
</dbReference>
<evidence type="ECO:0000313" key="2">
    <source>
        <dbReference type="EMBL" id="SIO03122.1"/>
    </source>
</evidence>